<name>A0A8S5UUZ0_9CAUD</name>
<proteinExistence type="predicted"/>
<dbReference type="GO" id="GO:0006400">
    <property type="term" value="P:tRNA modification"/>
    <property type="evidence" value="ECO:0007669"/>
    <property type="project" value="InterPro"/>
</dbReference>
<sequence>MSIDLYFAGGCASRIEDFLLSHNANRLFTQKYERNTTGRLWFEYADNHPDFTGKVFVDSSAYGAWTRNVNIDLDDYIDYLNENDGRFSVIASLDVIPGDKGQFATRQQVLDASEQSWKNYLYMYDRVLDKDKVIPVFHIGEPWSYLEKILAHRHPDGSKIQYMGLGGLVGVHGNDRMKFMAQVFEIIKKSSNPEIKVHGFGVTALSLLEQFPFTSADSTSAVITGAMGNIMTPYGIVSFARKTGGAESFYRLGKPIQESILKLIEESGLGFTIEELAENYIARELINCQYLLDWAKSYKYTPPKHKQNRLF</sequence>
<reference evidence="1" key="1">
    <citation type="journal article" date="2021" name="Proc. Natl. Acad. Sci. U.S.A.">
        <title>A Catalog of Tens of Thousands of Viruses from Human Metagenomes Reveals Hidden Associations with Chronic Diseases.</title>
        <authorList>
            <person name="Tisza M.J."/>
            <person name="Buck C.B."/>
        </authorList>
    </citation>
    <scope>NUCLEOTIDE SEQUENCE</scope>
    <source>
        <strain evidence="1">CtaDn21</strain>
    </source>
</reference>
<organism evidence="1">
    <name type="scientific">Siphoviridae sp. ctaDn21</name>
    <dbReference type="NCBI Taxonomy" id="2825563"/>
    <lineage>
        <taxon>Viruses</taxon>
        <taxon>Duplodnaviria</taxon>
        <taxon>Heunggongvirae</taxon>
        <taxon>Uroviricota</taxon>
        <taxon>Caudoviricetes</taxon>
    </lineage>
</organism>
<dbReference type="EMBL" id="BK016144">
    <property type="protein sequence ID" value="DAF98293.1"/>
    <property type="molecule type" value="Genomic_DNA"/>
</dbReference>
<dbReference type="InterPro" id="IPR036511">
    <property type="entry name" value="TGT-like_sf"/>
</dbReference>
<evidence type="ECO:0000313" key="1">
    <source>
        <dbReference type="EMBL" id="DAF98293.1"/>
    </source>
</evidence>
<dbReference type="Gene3D" id="3.20.20.105">
    <property type="entry name" value="Queuine tRNA-ribosyltransferase-like"/>
    <property type="match status" value="1"/>
</dbReference>
<accession>A0A8S5UUZ0</accession>
<protein>
    <submittedName>
        <fullName evidence="1">Queuine tRNA-ribosyltransferase catalytic subunit 1, queuine, tRNA, TRANSFERASE</fullName>
    </submittedName>
</protein>
<dbReference type="SUPFAM" id="SSF51713">
    <property type="entry name" value="tRNA-guanine transglycosylase"/>
    <property type="match status" value="1"/>
</dbReference>